<sequence length="104" mass="12130">MPLSRSMWNDDRALIVELLAVSTRLRRLQVIVHRLPGRSDSRWKPVLRTSLHKRKDNSNVRRRTIAASFRHAAHSQSLFSSCHQCLSYFSRIQPFSLWASVTVM</sequence>
<protein>
    <submittedName>
        <fullName evidence="1">Uncharacterized protein</fullName>
    </submittedName>
</protein>
<gene>
    <name evidence="1" type="ORF">I314_00858</name>
</gene>
<evidence type="ECO:0000313" key="2">
    <source>
        <dbReference type="Proteomes" id="UP000053800"/>
    </source>
</evidence>
<proteinExistence type="predicted"/>
<organism evidence="1 2">
    <name type="scientific">Cryptococcus bacillisporus CA1873</name>
    <dbReference type="NCBI Taxonomy" id="1296111"/>
    <lineage>
        <taxon>Eukaryota</taxon>
        <taxon>Fungi</taxon>
        <taxon>Dikarya</taxon>
        <taxon>Basidiomycota</taxon>
        <taxon>Agaricomycotina</taxon>
        <taxon>Tremellomycetes</taxon>
        <taxon>Tremellales</taxon>
        <taxon>Cryptococcaceae</taxon>
        <taxon>Cryptococcus</taxon>
        <taxon>Cryptococcus gattii species complex</taxon>
    </lineage>
</organism>
<reference evidence="1 2" key="1">
    <citation type="submission" date="2015-01" db="EMBL/GenBank/DDBJ databases">
        <title>The Genome Sequence of Cryptococcus gattii CA1873.</title>
        <authorList>
            <consortium name="The Broad Institute Genomics Platform"/>
            <person name="Cuomo C."/>
            <person name="Litvintseva A."/>
            <person name="Chen Y."/>
            <person name="Heitman J."/>
            <person name="Sun S."/>
            <person name="Springer D."/>
            <person name="Dromer F."/>
            <person name="Young S."/>
            <person name="Zeng Q."/>
            <person name="Gargeya S."/>
            <person name="Abouelleil A."/>
            <person name="Alvarado L."/>
            <person name="Chapman S.B."/>
            <person name="Gainer-Dewar J."/>
            <person name="Goldberg J."/>
            <person name="Griggs A."/>
            <person name="Gujja S."/>
            <person name="Hansen M."/>
            <person name="Howarth C."/>
            <person name="Imamovic A."/>
            <person name="Larimer J."/>
            <person name="Murphy C."/>
            <person name="Naylor J."/>
            <person name="Pearson M."/>
            <person name="Priest M."/>
            <person name="Roberts A."/>
            <person name="Saif S."/>
            <person name="Shea T."/>
            <person name="Sykes S."/>
            <person name="Wortman J."/>
            <person name="Nusbaum C."/>
            <person name="Birren B."/>
        </authorList>
    </citation>
    <scope>NUCLEOTIDE SEQUENCE [LARGE SCALE GENOMIC DNA]</scope>
    <source>
        <strain evidence="1 2">CA1873</strain>
    </source>
</reference>
<accession>A0ABR5BH04</accession>
<dbReference type="Proteomes" id="UP000053800">
    <property type="component" value="Unassembled WGS sequence"/>
</dbReference>
<dbReference type="EMBL" id="KN848890">
    <property type="protein sequence ID" value="KIR68439.1"/>
    <property type="molecule type" value="Genomic_DNA"/>
</dbReference>
<keyword evidence="2" id="KW-1185">Reference proteome</keyword>
<name>A0ABR5BH04_CRYGA</name>
<evidence type="ECO:0000313" key="1">
    <source>
        <dbReference type="EMBL" id="KIR68439.1"/>
    </source>
</evidence>